<dbReference type="AlphaFoldDB" id="A0A023FCZ4"/>
<sequence length="68" mass="7279">MKLCTVAAIIATHFVLVAFAQANKIMSVTFKDGSCSFGGTNLGDNSASYRDDPCVMLECKANFSQLII</sequence>
<feature type="chain" id="PRO_5001515281" evidence="1">
    <location>
        <begin position="23"/>
        <end position="68"/>
    </location>
</feature>
<keyword evidence="1" id="KW-0732">Signal</keyword>
<accession>A0A023FCZ4</accession>
<name>A0A023FCZ4_AMBCJ</name>
<proteinExistence type="evidence at transcript level"/>
<protein>
    <submittedName>
        <fullName evidence="2">Putative secreted protein</fullName>
    </submittedName>
</protein>
<reference evidence="2" key="1">
    <citation type="submission" date="2014-03" db="EMBL/GenBank/DDBJ databases">
        <title>The sialotranscriptome of Amblyomma triste, Amblyomma parvum and Amblyomma cajennense ticks, uncovered by 454-based RNA-seq.</title>
        <authorList>
            <person name="Garcia G.R."/>
            <person name="Gardinassi L.G."/>
            <person name="Ribeiro J.M."/>
            <person name="Anatriello E."/>
            <person name="Ferreira B.R."/>
            <person name="Moreira H.N."/>
            <person name="Mafra C."/>
            <person name="Olegario M.M."/>
            <person name="Szabo P.J."/>
            <person name="Miranda-Santos I.K."/>
            <person name="Maruyama S.R."/>
        </authorList>
    </citation>
    <scope>NUCLEOTIDE SEQUENCE</scope>
    <source>
        <strain evidence="2">Uberlandia</strain>
        <tissue evidence="2">Salivary glands</tissue>
    </source>
</reference>
<evidence type="ECO:0000256" key="1">
    <source>
        <dbReference type="SAM" id="SignalP"/>
    </source>
</evidence>
<evidence type="ECO:0000313" key="2">
    <source>
        <dbReference type="EMBL" id="JAC18723.1"/>
    </source>
</evidence>
<feature type="non-terminal residue" evidence="2">
    <location>
        <position position="68"/>
    </location>
</feature>
<feature type="signal peptide" evidence="1">
    <location>
        <begin position="1"/>
        <end position="22"/>
    </location>
</feature>
<organism evidence="2">
    <name type="scientific">Amblyomma cajennense</name>
    <name type="common">Cayenne tick</name>
    <name type="synonym">Acarus cajennensis</name>
    <dbReference type="NCBI Taxonomy" id="34607"/>
    <lineage>
        <taxon>Eukaryota</taxon>
        <taxon>Metazoa</taxon>
        <taxon>Ecdysozoa</taxon>
        <taxon>Arthropoda</taxon>
        <taxon>Chelicerata</taxon>
        <taxon>Arachnida</taxon>
        <taxon>Acari</taxon>
        <taxon>Parasitiformes</taxon>
        <taxon>Ixodida</taxon>
        <taxon>Ixodoidea</taxon>
        <taxon>Ixodidae</taxon>
        <taxon>Amblyomminae</taxon>
        <taxon>Amblyomma</taxon>
    </lineage>
</organism>
<dbReference type="EMBL" id="GBBK01005759">
    <property type="protein sequence ID" value="JAC18723.1"/>
    <property type="molecule type" value="mRNA"/>
</dbReference>